<dbReference type="OrthoDB" id="10262702at2759"/>
<organism evidence="6 7">
    <name type="scientific">Fistulifera solaris</name>
    <name type="common">Oleaginous diatom</name>
    <dbReference type="NCBI Taxonomy" id="1519565"/>
    <lineage>
        <taxon>Eukaryota</taxon>
        <taxon>Sar</taxon>
        <taxon>Stramenopiles</taxon>
        <taxon>Ochrophyta</taxon>
        <taxon>Bacillariophyta</taxon>
        <taxon>Bacillariophyceae</taxon>
        <taxon>Bacillariophycidae</taxon>
        <taxon>Naviculales</taxon>
        <taxon>Naviculaceae</taxon>
        <taxon>Fistulifera</taxon>
    </lineage>
</organism>
<sequence length="500" mass="54485">MLCNTKKERLLILLLIRAMLPAEGLASLPCFVGFDLGTSGARISIIRPSNDSSSYQELHSDTVSWSDEKRYDDPDAWMSAVAILLEGSAAYLSSVASICFSGTSASCLLIDRANAGAVTRRPRMYDYDVCHSVDPIYGVRALTRLESFAPPQHTTRSPTSSLAKLLAWHEQTPLTKQEALAHQADYLALQFLSENKACGSGPSNFRSVSSDWHNCLKLGYDVRNLCWPSWLLDCLSQANIDPRNVLPEKVVSPGEPFGTISRRMAERFGLPATTVIVGGTTDSNAAFFASCPSTANVGTAVTSLGSTLAIKQTSRNYIEDASVGVYSHRFPSVLMPASTSEAYWLAGGASNVGCAVLRQQNFTNDELRDLSLLIDPNVDSHYRYYPLTKKGERFPVADSNKEPILHPVPNDRAEYLHGILQGISDVECGGYLALSKLGADPPIPHTIFTSGGGGKNEMWRSMRQRRLTDTFKENVQVLRAQNSEPSFGAAVLAAAHLRVS</sequence>
<keyword evidence="2" id="KW-0808">Transferase</keyword>
<feature type="domain" description="Carbohydrate kinase FGGY C-terminal" evidence="5">
    <location>
        <begin position="342"/>
        <end position="495"/>
    </location>
</feature>
<dbReference type="InParanoid" id="A0A1Z5JKG9"/>
<proteinExistence type="inferred from homology"/>
<evidence type="ECO:0000259" key="5">
    <source>
        <dbReference type="Pfam" id="PF02782"/>
    </source>
</evidence>
<dbReference type="GO" id="GO:0005829">
    <property type="term" value="C:cytosol"/>
    <property type="evidence" value="ECO:0007669"/>
    <property type="project" value="TreeGrafter"/>
</dbReference>
<dbReference type="Gene3D" id="3.30.420.40">
    <property type="match status" value="2"/>
</dbReference>
<keyword evidence="4" id="KW-0732">Signal</keyword>
<feature type="chain" id="PRO_5012012335" description="Carbohydrate kinase FGGY C-terminal domain-containing protein" evidence="4">
    <location>
        <begin position="27"/>
        <end position="500"/>
    </location>
</feature>
<evidence type="ECO:0000313" key="7">
    <source>
        <dbReference type="Proteomes" id="UP000198406"/>
    </source>
</evidence>
<dbReference type="CDD" id="cd07783">
    <property type="entry name" value="ASKHA_NBD_FGGY_SePSK_AtXK1-like"/>
    <property type="match status" value="1"/>
</dbReference>
<dbReference type="SUPFAM" id="SSF53067">
    <property type="entry name" value="Actin-like ATPase domain"/>
    <property type="match status" value="1"/>
</dbReference>
<gene>
    <name evidence="6" type="ORF">FisN_11Hh065</name>
</gene>
<keyword evidence="3" id="KW-0418">Kinase</keyword>
<comment type="similarity">
    <text evidence="1">Belongs to the FGGY kinase family.</text>
</comment>
<dbReference type="Proteomes" id="UP000198406">
    <property type="component" value="Unassembled WGS sequence"/>
</dbReference>
<dbReference type="InterPro" id="IPR043129">
    <property type="entry name" value="ATPase_NBD"/>
</dbReference>
<dbReference type="InterPro" id="IPR018485">
    <property type="entry name" value="FGGY_C"/>
</dbReference>
<dbReference type="GO" id="GO:0005997">
    <property type="term" value="P:xylulose metabolic process"/>
    <property type="evidence" value="ECO:0007669"/>
    <property type="project" value="TreeGrafter"/>
</dbReference>
<comment type="caution">
    <text evidence="6">The sequence shown here is derived from an EMBL/GenBank/DDBJ whole genome shotgun (WGS) entry which is preliminary data.</text>
</comment>
<dbReference type="AlphaFoldDB" id="A0A1Z5JKG9"/>
<evidence type="ECO:0000256" key="4">
    <source>
        <dbReference type="SAM" id="SignalP"/>
    </source>
</evidence>
<dbReference type="EMBL" id="BDSP01000080">
    <property type="protein sequence ID" value="GAX14474.1"/>
    <property type="molecule type" value="Genomic_DNA"/>
</dbReference>
<reference evidence="6 7" key="1">
    <citation type="journal article" date="2015" name="Plant Cell">
        <title>Oil accumulation by the oleaginous diatom Fistulifera solaris as revealed by the genome and transcriptome.</title>
        <authorList>
            <person name="Tanaka T."/>
            <person name="Maeda Y."/>
            <person name="Veluchamy A."/>
            <person name="Tanaka M."/>
            <person name="Abida H."/>
            <person name="Marechal E."/>
            <person name="Bowler C."/>
            <person name="Muto M."/>
            <person name="Sunaga Y."/>
            <person name="Tanaka M."/>
            <person name="Yoshino T."/>
            <person name="Taniguchi T."/>
            <person name="Fukuda Y."/>
            <person name="Nemoto M."/>
            <person name="Matsumoto M."/>
            <person name="Wong P.S."/>
            <person name="Aburatani S."/>
            <person name="Fujibuchi W."/>
        </authorList>
    </citation>
    <scope>NUCLEOTIDE SEQUENCE [LARGE SCALE GENOMIC DNA]</scope>
    <source>
        <strain evidence="6 7">JPCC DA0580</strain>
    </source>
</reference>
<evidence type="ECO:0000313" key="6">
    <source>
        <dbReference type="EMBL" id="GAX14474.1"/>
    </source>
</evidence>
<protein>
    <recommendedName>
        <fullName evidence="5">Carbohydrate kinase FGGY C-terminal domain-containing protein</fullName>
    </recommendedName>
</protein>
<keyword evidence="7" id="KW-1185">Reference proteome</keyword>
<evidence type="ECO:0000256" key="1">
    <source>
        <dbReference type="ARBA" id="ARBA00009156"/>
    </source>
</evidence>
<name>A0A1Z5JKG9_FISSO</name>
<dbReference type="GO" id="GO:0004856">
    <property type="term" value="F:D-xylulokinase activity"/>
    <property type="evidence" value="ECO:0007669"/>
    <property type="project" value="TreeGrafter"/>
</dbReference>
<evidence type="ECO:0000256" key="2">
    <source>
        <dbReference type="ARBA" id="ARBA00022679"/>
    </source>
</evidence>
<evidence type="ECO:0000256" key="3">
    <source>
        <dbReference type="ARBA" id="ARBA00022777"/>
    </source>
</evidence>
<feature type="signal peptide" evidence="4">
    <location>
        <begin position="1"/>
        <end position="26"/>
    </location>
</feature>
<dbReference type="PANTHER" id="PTHR10196:SF80">
    <property type="entry name" value="D-RIBULOSE KINASE"/>
    <property type="match status" value="1"/>
</dbReference>
<accession>A0A1Z5JKG9</accession>
<dbReference type="PANTHER" id="PTHR10196">
    <property type="entry name" value="SUGAR KINASE"/>
    <property type="match status" value="1"/>
</dbReference>
<dbReference type="Pfam" id="PF02782">
    <property type="entry name" value="FGGY_C"/>
    <property type="match status" value="1"/>
</dbReference>